<dbReference type="GO" id="GO:0008999">
    <property type="term" value="F:protein-N-terminal-alanine acetyltransferase activity"/>
    <property type="evidence" value="ECO:0007669"/>
    <property type="project" value="TreeGrafter"/>
</dbReference>
<proteinExistence type="predicted"/>
<dbReference type="EMBL" id="CP098400">
    <property type="protein sequence ID" value="URW80712.1"/>
    <property type="molecule type" value="Genomic_DNA"/>
</dbReference>
<evidence type="ECO:0000313" key="3">
    <source>
        <dbReference type="Proteomes" id="UP001056426"/>
    </source>
</evidence>
<name>A0A9J6ZTR4_9BACT</name>
<feature type="domain" description="N-acetyltransferase" evidence="1">
    <location>
        <begin position="9"/>
        <end position="175"/>
    </location>
</feature>
<evidence type="ECO:0000313" key="2">
    <source>
        <dbReference type="EMBL" id="URW80712.1"/>
    </source>
</evidence>
<dbReference type="KEGG" id="alkq:M9189_05020"/>
<gene>
    <name evidence="2" type="ORF">M9189_05020</name>
</gene>
<dbReference type="SUPFAM" id="SSF55729">
    <property type="entry name" value="Acyl-CoA N-acyltransferases (Nat)"/>
    <property type="match status" value="1"/>
</dbReference>
<evidence type="ECO:0000259" key="1">
    <source>
        <dbReference type="PROSITE" id="PS51186"/>
    </source>
</evidence>
<dbReference type="Pfam" id="PF13302">
    <property type="entry name" value="Acetyltransf_3"/>
    <property type="match status" value="1"/>
</dbReference>
<dbReference type="CDD" id="cd04301">
    <property type="entry name" value="NAT_SF"/>
    <property type="match status" value="1"/>
</dbReference>
<dbReference type="GO" id="GO:1990189">
    <property type="term" value="F:protein N-terminal-serine acetyltransferase activity"/>
    <property type="evidence" value="ECO:0007669"/>
    <property type="project" value="TreeGrafter"/>
</dbReference>
<dbReference type="AlphaFoldDB" id="A0A9J6ZTR4"/>
<dbReference type="GO" id="GO:0005737">
    <property type="term" value="C:cytoplasm"/>
    <property type="evidence" value="ECO:0007669"/>
    <property type="project" value="TreeGrafter"/>
</dbReference>
<accession>A0A9J6ZTR4</accession>
<reference evidence="2" key="2">
    <citation type="submission" date="2022-06" db="EMBL/GenBank/DDBJ databases">
        <title>Xiashengella guii gen. nov. sp. nov., a bacterium isolated form anaerobic digestion tank.</title>
        <authorList>
            <person name="Huang H."/>
        </authorList>
    </citation>
    <scope>NUCLEOTIDE SEQUENCE</scope>
    <source>
        <strain evidence="2">Ai-910</strain>
    </source>
</reference>
<dbReference type="PROSITE" id="PS51186">
    <property type="entry name" value="GNAT"/>
    <property type="match status" value="1"/>
</dbReference>
<dbReference type="PANTHER" id="PTHR43441:SF12">
    <property type="entry name" value="RIBOSOMAL N-ACETYLTRANSFERASE YDAF-RELATED"/>
    <property type="match status" value="1"/>
</dbReference>
<dbReference type="Gene3D" id="3.40.630.30">
    <property type="match status" value="1"/>
</dbReference>
<protein>
    <submittedName>
        <fullName evidence="2">GNAT family N-acetyltransferase</fullName>
    </submittedName>
</protein>
<dbReference type="PANTHER" id="PTHR43441">
    <property type="entry name" value="RIBOSOMAL-PROTEIN-SERINE ACETYLTRANSFERASE"/>
    <property type="match status" value="1"/>
</dbReference>
<dbReference type="InterPro" id="IPR051908">
    <property type="entry name" value="Ribosomal_N-acetyltransferase"/>
</dbReference>
<organism evidence="2 3">
    <name type="scientific">Xiashengella succiniciproducens</name>
    <dbReference type="NCBI Taxonomy" id="2949635"/>
    <lineage>
        <taxon>Bacteria</taxon>
        <taxon>Pseudomonadati</taxon>
        <taxon>Bacteroidota</taxon>
        <taxon>Bacteroidia</taxon>
        <taxon>Marinilabiliales</taxon>
        <taxon>Marinilabiliaceae</taxon>
        <taxon>Xiashengella</taxon>
    </lineage>
</organism>
<keyword evidence="3" id="KW-1185">Reference proteome</keyword>
<dbReference type="InterPro" id="IPR016181">
    <property type="entry name" value="Acyl_CoA_acyltransferase"/>
</dbReference>
<dbReference type="InterPro" id="IPR000182">
    <property type="entry name" value="GNAT_dom"/>
</dbReference>
<dbReference type="RefSeq" id="WP_250725088.1">
    <property type="nucleotide sequence ID" value="NZ_CP098400.1"/>
</dbReference>
<reference evidence="2" key="1">
    <citation type="submission" date="2022-05" db="EMBL/GenBank/DDBJ databases">
        <authorList>
            <person name="Sun X."/>
        </authorList>
    </citation>
    <scope>NUCLEOTIDE SEQUENCE</scope>
    <source>
        <strain evidence="2">Ai-910</strain>
    </source>
</reference>
<dbReference type="Proteomes" id="UP001056426">
    <property type="component" value="Chromosome"/>
</dbReference>
<sequence length="184" mass="21037">MTIKVDNDIELKQLEQSDAVDIFKTIDNQREYLGKWLPFVEFTKEISDSDSFVASVVNAPEDRFEYVFTIRKGGEFAGLIGFKDTDRLNKKTEIGYWLSEKYQKQGIVTRSVDKLCDFAFNTLGLNRVQIKCAVGNIPSKNIPKRLGFKLEGIERQGELLTGNVFTDLEIYSKLKSDYSIANKQ</sequence>